<feature type="transmembrane region" description="Helical" evidence="1">
    <location>
        <begin position="298"/>
        <end position="317"/>
    </location>
</feature>
<name>A0A1M7NWW5_9HYPH</name>
<feature type="transmembrane region" description="Helical" evidence="1">
    <location>
        <begin position="111"/>
        <end position="132"/>
    </location>
</feature>
<organism evidence="2 3">
    <name type="scientific">Roseibium suaedae</name>
    <dbReference type="NCBI Taxonomy" id="735517"/>
    <lineage>
        <taxon>Bacteria</taxon>
        <taxon>Pseudomonadati</taxon>
        <taxon>Pseudomonadota</taxon>
        <taxon>Alphaproteobacteria</taxon>
        <taxon>Hyphomicrobiales</taxon>
        <taxon>Stappiaceae</taxon>
        <taxon>Roseibium</taxon>
    </lineage>
</organism>
<evidence type="ECO:0000313" key="2">
    <source>
        <dbReference type="EMBL" id="SHN08612.1"/>
    </source>
</evidence>
<dbReference type="Proteomes" id="UP000186002">
    <property type="component" value="Unassembled WGS sequence"/>
</dbReference>
<feature type="transmembrane region" description="Helical" evidence="1">
    <location>
        <begin position="60"/>
        <end position="78"/>
    </location>
</feature>
<keyword evidence="1" id="KW-0812">Transmembrane</keyword>
<feature type="transmembrane region" description="Helical" evidence="1">
    <location>
        <begin position="218"/>
        <end position="234"/>
    </location>
</feature>
<dbReference type="Pfam" id="PF05940">
    <property type="entry name" value="NnrS"/>
    <property type="match status" value="1"/>
</dbReference>
<accession>A0A1M7NWW5</accession>
<feature type="transmembrane region" description="Helical" evidence="1">
    <location>
        <begin position="85"/>
        <end position="105"/>
    </location>
</feature>
<dbReference type="STRING" id="735517.SAMN05444272_4026"/>
<keyword evidence="1" id="KW-1133">Transmembrane helix</keyword>
<reference evidence="2 3" key="1">
    <citation type="submission" date="2016-11" db="EMBL/GenBank/DDBJ databases">
        <authorList>
            <person name="Jaros S."/>
            <person name="Januszkiewicz K."/>
            <person name="Wedrychowicz H."/>
        </authorList>
    </citation>
    <scope>NUCLEOTIDE SEQUENCE [LARGE SCALE GENOMIC DNA]</scope>
    <source>
        <strain evidence="2 3">DSM 22153</strain>
    </source>
</reference>
<proteinExistence type="predicted"/>
<feature type="transmembrane region" description="Helical" evidence="1">
    <location>
        <begin position="144"/>
        <end position="162"/>
    </location>
</feature>
<sequence length="398" mass="41853">MAKTAQAYQGPHWLSGGFRPFFLAGALAMAAPVLIWLPFYFGDLTLPTAFAPRDWHVHTLLFGGVPAIIAGFALTAVANWTGRPAVSGAELLALLLLWCAGRVAVSISALIGAPLAAAIDLMFLISLSAVFAREVVAARNYRNLRVVGIVALLALANLGFHAEAYSAGVADYSLRAGLSLVLLLILVIGGRIIPAFTRNWLAARKAVKLPAPFGKGDAVIMGVSALALAAWTILPLHLGTAALLLLAGAGNVWRLARWRGFATRQEPLLFILHIAYGILCAGFLAVACSILNPGHADPAAALHLWTAGSVGLMTLAVMTRASRGHSGQPLTASRMDLVLFGLILVGTFARAAAPYLGEAMRPLLDVAGLAWAGGYLVFAAGYARWLLLPPAYLRMKAA</sequence>
<feature type="transmembrane region" description="Helical" evidence="1">
    <location>
        <begin position="21"/>
        <end position="40"/>
    </location>
</feature>
<evidence type="ECO:0000256" key="1">
    <source>
        <dbReference type="SAM" id="Phobius"/>
    </source>
</evidence>
<dbReference type="InterPro" id="IPR010266">
    <property type="entry name" value="NnrS"/>
</dbReference>
<dbReference type="RefSeq" id="WP_073015237.1">
    <property type="nucleotide sequence ID" value="NZ_FRBW01000005.1"/>
</dbReference>
<gene>
    <name evidence="2" type="ORF">SAMN05444272_4026</name>
</gene>
<evidence type="ECO:0000313" key="3">
    <source>
        <dbReference type="Proteomes" id="UP000186002"/>
    </source>
</evidence>
<feature type="transmembrane region" description="Helical" evidence="1">
    <location>
        <begin position="268"/>
        <end position="292"/>
    </location>
</feature>
<feature type="transmembrane region" description="Helical" evidence="1">
    <location>
        <begin position="240"/>
        <end position="256"/>
    </location>
</feature>
<keyword evidence="1" id="KW-0472">Membrane</keyword>
<dbReference type="AlphaFoldDB" id="A0A1M7NWW5"/>
<keyword evidence="3" id="KW-1185">Reference proteome</keyword>
<feature type="transmembrane region" description="Helical" evidence="1">
    <location>
        <begin position="174"/>
        <end position="197"/>
    </location>
</feature>
<feature type="transmembrane region" description="Helical" evidence="1">
    <location>
        <begin position="337"/>
        <end position="356"/>
    </location>
</feature>
<feature type="transmembrane region" description="Helical" evidence="1">
    <location>
        <begin position="368"/>
        <end position="387"/>
    </location>
</feature>
<protein>
    <submittedName>
        <fullName evidence="2">Uncharacterized protein involved in response to NO</fullName>
    </submittedName>
</protein>
<dbReference type="OrthoDB" id="9770040at2"/>
<dbReference type="EMBL" id="FRBW01000005">
    <property type="protein sequence ID" value="SHN08612.1"/>
    <property type="molecule type" value="Genomic_DNA"/>
</dbReference>